<accession>A0A1Z4LRE6</accession>
<evidence type="ECO:0000313" key="2">
    <source>
        <dbReference type="Proteomes" id="UP000218418"/>
    </source>
</evidence>
<gene>
    <name evidence="1" type="ORF">NIES267_33000</name>
</gene>
<proteinExistence type="predicted"/>
<reference evidence="1 2" key="1">
    <citation type="submission" date="2017-06" db="EMBL/GenBank/DDBJ databases">
        <title>Genome sequencing of cyanobaciteial culture collection at National Institute for Environmental Studies (NIES).</title>
        <authorList>
            <person name="Hirose Y."/>
            <person name="Shimura Y."/>
            <person name="Fujisawa T."/>
            <person name="Nakamura Y."/>
            <person name="Kawachi M."/>
        </authorList>
    </citation>
    <scope>NUCLEOTIDE SEQUENCE [LARGE SCALE GENOMIC DNA]</scope>
    <source>
        <strain evidence="1 2">NIES-267</strain>
    </source>
</reference>
<keyword evidence="2" id="KW-1185">Reference proteome</keyword>
<organism evidence="1 2">
    <name type="scientific">Calothrix parasitica NIES-267</name>
    <dbReference type="NCBI Taxonomy" id="1973488"/>
    <lineage>
        <taxon>Bacteria</taxon>
        <taxon>Bacillati</taxon>
        <taxon>Cyanobacteriota</taxon>
        <taxon>Cyanophyceae</taxon>
        <taxon>Nostocales</taxon>
        <taxon>Calotrichaceae</taxon>
        <taxon>Calothrix</taxon>
    </lineage>
</organism>
<dbReference type="Proteomes" id="UP000218418">
    <property type="component" value="Chromosome"/>
</dbReference>
<protein>
    <submittedName>
        <fullName evidence="1">Uncharacterized protein</fullName>
    </submittedName>
</protein>
<name>A0A1Z4LRE6_9CYAN</name>
<dbReference type="EMBL" id="AP018227">
    <property type="protein sequence ID" value="BAY83806.1"/>
    <property type="molecule type" value="Genomic_DNA"/>
</dbReference>
<sequence>MCKICALSMRFQKRKEINYSLSDNSKLSGLIKRKIRMQSAKDNISGLSHKI</sequence>
<dbReference type="AlphaFoldDB" id="A0A1Z4LRE6"/>
<evidence type="ECO:0000313" key="1">
    <source>
        <dbReference type="EMBL" id="BAY83806.1"/>
    </source>
</evidence>